<evidence type="ECO:0000256" key="12">
    <source>
        <dbReference type="SAM" id="MobiDB-lite"/>
    </source>
</evidence>
<feature type="compositionally biased region" description="Polar residues" evidence="12">
    <location>
        <begin position="159"/>
        <end position="176"/>
    </location>
</feature>
<evidence type="ECO:0000313" key="14">
    <source>
        <dbReference type="Proteomes" id="UP001201812"/>
    </source>
</evidence>
<keyword evidence="5" id="KW-0812">Transmembrane</keyword>
<feature type="region of interest" description="Disordered" evidence="12">
    <location>
        <begin position="151"/>
        <end position="185"/>
    </location>
</feature>
<keyword evidence="6" id="KW-0999">Mitochondrion inner membrane</keyword>
<evidence type="ECO:0000313" key="13">
    <source>
        <dbReference type="EMBL" id="KAI1714540.1"/>
    </source>
</evidence>
<keyword evidence="9" id="KW-0811">Translocation</keyword>
<keyword evidence="10" id="KW-0496">Mitochondrion</keyword>
<evidence type="ECO:0000256" key="11">
    <source>
        <dbReference type="ARBA" id="ARBA00023136"/>
    </source>
</evidence>
<comment type="caution">
    <text evidence="13">The sequence shown here is derived from an EMBL/GenBank/DDBJ whole genome shotgun (WGS) entry which is preliminary data.</text>
</comment>
<dbReference type="Pfam" id="PF02466">
    <property type="entry name" value="Tim17"/>
    <property type="match status" value="1"/>
</dbReference>
<keyword evidence="14" id="KW-1185">Reference proteome</keyword>
<evidence type="ECO:0000256" key="7">
    <source>
        <dbReference type="ARBA" id="ARBA00022927"/>
    </source>
</evidence>
<evidence type="ECO:0000256" key="10">
    <source>
        <dbReference type="ARBA" id="ARBA00023128"/>
    </source>
</evidence>
<keyword evidence="4" id="KW-0813">Transport</keyword>
<comment type="subcellular location">
    <subcellularLocation>
        <location evidence="2">Mitochondrion inner membrane</location>
        <topology evidence="2">Multi-pass membrane protein</topology>
    </subcellularLocation>
</comment>
<evidence type="ECO:0000256" key="1">
    <source>
        <dbReference type="ARBA" id="ARBA00002959"/>
    </source>
</evidence>
<evidence type="ECO:0000256" key="9">
    <source>
        <dbReference type="ARBA" id="ARBA00023010"/>
    </source>
</evidence>
<dbReference type="EMBL" id="JAKKPZ010000013">
    <property type="protein sequence ID" value="KAI1714540.1"/>
    <property type="molecule type" value="Genomic_DNA"/>
</dbReference>
<keyword evidence="11" id="KW-0472">Membrane</keyword>
<accession>A0AAD4N4I4</accession>
<dbReference type="GO" id="GO:0030150">
    <property type="term" value="P:protein import into mitochondrial matrix"/>
    <property type="evidence" value="ECO:0007669"/>
    <property type="project" value="TreeGrafter"/>
</dbReference>
<dbReference type="Proteomes" id="UP001201812">
    <property type="component" value="Unassembled WGS sequence"/>
</dbReference>
<sequence>MDEFTREPCPYRIIDDAGSAFSMGLVGGSIFHSFKGWRSAPKGQALVNMAREVRTRSPLTGVQFAAWGGMFSTIDCCMVYIRKKEDPWNSIISGAATGALLAVRSGPAIMVASGALGAIVLAAIEGVSMGMNRLMSPAFDQTKQIIDMQDPKNIPAKPASSSNNTVDVNFDNQSSPLGGPLGLNS</sequence>
<dbReference type="PANTHER" id="PTHR10485">
    <property type="entry name" value="MITOCHONDRIAL IMPORT INNER MEMBRANE TRANSLOCASE SUBUNIT TIM-17"/>
    <property type="match status" value="1"/>
</dbReference>
<evidence type="ECO:0000256" key="8">
    <source>
        <dbReference type="ARBA" id="ARBA00022989"/>
    </source>
</evidence>
<evidence type="ECO:0000256" key="6">
    <source>
        <dbReference type="ARBA" id="ARBA00022792"/>
    </source>
</evidence>
<organism evidence="13 14">
    <name type="scientific">Ditylenchus destructor</name>
    <dbReference type="NCBI Taxonomy" id="166010"/>
    <lineage>
        <taxon>Eukaryota</taxon>
        <taxon>Metazoa</taxon>
        <taxon>Ecdysozoa</taxon>
        <taxon>Nematoda</taxon>
        <taxon>Chromadorea</taxon>
        <taxon>Rhabditida</taxon>
        <taxon>Tylenchina</taxon>
        <taxon>Tylenchomorpha</taxon>
        <taxon>Sphaerularioidea</taxon>
        <taxon>Anguinidae</taxon>
        <taxon>Anguininae</taxon>
        <taxon>Ditylenchus</taxon>
    </lineage>
</organism>
<evidence type="ECO:0000256" key="3">
    <source>
        <dbReference type="ARBA" id="ARBA00008444"/>
    </source>
</evidence>
<evidence type="ECO:0000256" key="5">
    <source>
        <dbReference type="ARBA" id="ARBA00022692"/>
    </source>
</evidence>
<reference evidence="13" key="1">
    <citation type="submission" date="2022-01" db="EMBL/GenBank/DDBJ databases">
        <title>Genome Sequence Resource for Two Populations of Ditylenchus destructor, the Migratory Endoparasitic Phytonematode.</title>
        <authorList>
            <person name="Zhang H."/>
            <person name="Lin R."/>
            <person name="Xie B."/>
        </authorList>
    </citation>
    <scope>NUCLEOTIDE SEQUENCE</scope>
    <source>
        <strain evidence="13">BazhouSP</strain>
    </source>
</reference>
<comment type="similarity">
    <text evidence="3">Belongs to the Tim17/Tim22/Tim23 family.</text>
</comment>
<keyword evidence="7" id="KW-0653">Protein transport</keyword>
<gene>
    <name evidence="13" type="ORF">DdX_08641</name>
</gene>
<protein>
    <submittedName>
        <fullName evidence="13">Tim17/Tim22/Tim23/Pmp24 family domain-containing protein</fullName>
    </submittedName>
</protein>
<dbReference type="PANTHER" id="PTHR10485:SF0">
    <property type="entry name" value="AT05822P-RELATED"/>
    <property type="match status" value="1"/>
</dbReference>
<comment type="function">
    <text evidence="1">Essential component of the TIM23 complex, a complex that mediates the translocation of transit peptide-containing proteins across the mitochondrial inner membrane.</text>
</comment>
<dbReference type="GO" id="GO:0005744">
    <property type="term" value="C:TIM23 mitochondrial import inner membrane translocase complex"/>
    <property type="evidence" value="ECO:0007669"/>
    <property type="project" value="TreeGrafter"/>
</dbReference>
<evidence type="ECO:0000256" key="4">
    <source>
        <dbReference type="ARBA" id="ARBA00022448"/>
    </source>
</evidence>
<keyword evidence="8" id="KW-1133">Transmembrane helix</keyword>
<proteinExistence type="inferred from homology"/>
<name>A0AAD4N4I4_9BILA</name>
<dbReference type="GO" id="GO:0008320">
    <property type="term" value="F:protein transmembrane transporter activity"/>
    <property type="evidence" value="ECO:0007669"/>
    <property type="project" value="TreeGrafter"/>
</dbReference>
<evidence type="ECO:0000256" key="2">
    <source>
        <dbReference type="ARBA" id="ARBA00004448"/>
    </source>
</evidence>
<dbReference type="AlphaFoldDB" id="A0AAD4N4I4"/>